<comment type="subcellular location">
    <subcellularLocation>
        <location evidence="1">Membrane</location>
        <topology evidence="1">Multi-pass membrane protein</topology>
    </subcellularLocation>
</comment>
<feature type="transmembrane region" description="Helical" evidence="6">
    <location>
        <begin position="241"/>
        <end position="260"/>
    </location>
</feature>
<evidence type="ECO:0000256" key="1">
    <source>
        <dbReference type="ARBA" id="ARBA00004141"/>
    </source>
</evidence>
<comment type="similarity">
    <text evidence="2">Belongs to the PA-phosphatase related phosphoesterase family.</text>
</comment>
<evidence type="ECO:0000259" key="7">
    <source>
        <dbReference type="SMART" id="SM00014"/>
    </source>
</evidence>
<accession>A0A182EE90</accession>
<dbReference type="CDD" id="cd03384">
    <property type="entry name" value="PAP2_wunen"/>
    <property type="match status" value="1"/>
</dbReference>
<dbReference type="GO" id="GO:0005886">
    <property type="term" value="C:plasma membrane"/>
    <property type="evidence" value="ECO:0007669"/>
    <property type="project" value="TreeGrafter"/>
</dbReference>
<evidence type="ECO:0000313" key="10">
    <source>
        <dbReference type="WBParaSite" id="nOo.2.0.1.t06394-RA"/>
    </source>
</evidence>
<keyword evidence="3 6" id="KW-0812">Transmembrane</keyword>
<feature type="transmembrane region" description="Helical" evidence="6">
    <location>
        <begin position="102"/>
        <end position="123"/>
    </location>
</feature>
<feature type="domain" description="Phosphatidic acid phosphatase type 2/haloperoxidase" evidence="7">
    <location>
        <begin position="110"/>
        <end position="287"/>
    </location>
</feature>
<dbReference type="InterPro" id="IPR043216">
    <property type="entry name" value="PAP-like"/>
</dbReference>
<dbReference type="AlphaFoldDB" id="A0A182EE90"/>
<evidence type="ECO:0000256" key="3">
    <source>
        <dbReference type="ARBA" id="ARBA00022692"/>
    </source>
</evidence>
<dbReference type="PANTHER" id="PTHR10165:SF201">
    <property type="entry name" value="PHOSPHATIDIC ACID PHOSPHATASE TYPE 2_HALOPEROXIDASE DOMAIN-CONTAINING PROTEIN"/>
    <property type="match status" value="1"/>
</dbReference>
<dbReference type="GO" id="GO:0046839">
    <property type="term" value="P:phospholipid dephosphorylation"/>
    <property type="evidence" value="ECO:0007669"/>
    <property type="project" value="TreeGrafter"/>
</dbReference>
<evidence type="ECO:0000256" key="6">
    <source>
        <dbReference type="SAM" id="Phobius"/>
    </source>
</evidence>
<keyword evidence="4 6" id="KW-1133">Transmembrane helix</keyword>
<dbReference type="GO" id="GO:0008195">
    <property type="term" value="F:phosphatidate phosphatase activity"/>
    <property type="evidence" value="ECO:0007669"/>
    <property type="project" value="TreeGrafter"/>
</dbReference>
<feature type="transmembrane region" description="Helical" evidence="6">
    <location>
        <begin position="9"/>
        <end position="27"/>
    </location>
</feature>
<protein>
    <submittedName>
        <fullName evidence="10">AcidPPc domain-containing protein</fullName>
    </submittedName>
</protein>
<dbReference type="Gene3D" id="1.20.144.10">
    <property type="entry name" value="Phosphatidic acid phosphatase type 2/haloperoxidase"/>
    <property type="match status" value="1"/>
</dbReference>
<dbReference type="InterPro" id="IPR000326">
    <property type="entry name" value="PAP2/HPO"/>
</dbReference>
<feature type="transmembrane region" description="Helical" evidence="6">
    <location>
        <begin position="272"/>
        <end position="291"/>
    </location>
</feature>
<dbReference type="STRING" id="42157.A0A182EE90"/>
<dbReference type="EMBL" id="UYRW01001970">
    <property type="protein sequence ID" value="VDK82205.1"/>
    <property type="molecule type" value="Genomic_DNA"/>
</dbReference>
<dbReference type="InterPro" id="IPR036938">
    <property type="entry name" value="PAP2/HPO_sf"/>
</dbReference>
<feature type="transmembrane region" description="Helical" evidence="6">
    <location>
        <begin position="208"/>
        <end position="229"/>
    </location>
</feature>
<reference evidence="10" key="1">
    <citation type="submission" date="2016-06" db="UniProtKB">
        <authorList>
            <consortium name="WormBaseParasite"/>
        </authorList>
    </citation>
    <scope>IDENTIFICATION</scope>
</reference>
<evidence type="ECO:0000256" key="4">
    <source>
        <dbReference type="ARBA" id="ARBA00022989"/>
    </source>
</evidence>
<gene>
    <name evidence="8" type="ORF">NOO_LOCUS6394</name>
</gene>
<feature type="transmembrane region" description="Helical" evidence="6">
    <location>
        <begin position="57"/>
        <end position="81"/>
    </location>
</feature>
<name>A0A182EE90_ONCOC</name>
<dbReference type="PANTHER" id="PTHR10165">
    <property type="entry name" value="LIPID PHOSPHATE PHOSPHATASE"/>
    <property type="match status" value="1"/>
</dbReference>
<proteinExistence type="inferred from homology"/>
<reference evidence="8 9" key="2">
    <citation type="submission" date="2018-08" db="EMBL/GenBank/DDBJ databases">
        <authorList>
            <person name="Laetsch R D."/>
            <person name="Stevens L."/>
            <person name="Kumar S."/>
            <person name="Blaxter L. M."/>
        </authorList>
    </citation>
    <scope>NUCLEOTIDE SEQUENCE [LARGE SCALE GENOMIC DNA]</scope>
</reference>
<dbReference type="Pfam" id="PF01569">
    <property type="entry name" value="PAP2"/>
    <property type="match status" value="1"/>
</dbReference>
<dbReference type="Proteomes" id="UP000271087">
    <property type="component" value="Unassembled WGS sequence"/>
</dbReference>
<dbReference type="SMART" id="SM00014">
    <property type="entry name" value="acidPPc"/>
    <property type="match status" value="1"/>
</dbReference>
<dbReference type="GO" id="GO:0006644">
    <property type="term" value="P:phospholipid metabolic process"/>
    <property type="evidence" value="ECO:0007669"/>
    <property type="project" value="InterPro"/>
</dbReference>
<evidence type="ECO:0000256" key="2">
    <source>
        <dbReference type="ARBA" id="ARBA00008816"/>
    </source>
</evidence>
<evidence type="ECO:0000313" key="8">
    <source>
        <dbReference type="EMBL" id="VDK82205.1"/>
    </source>
</evidence>
<keyword evidence="5 6" id="KW-0472">Membrane</keyword>
<evidence type="ECO:0000256" key="5">
    <source>
        <dbReference type="ARBA" id="ARBA00023136"/>
    </source>
</evidence>
<dbReference type="OrthoDB" id="8907274at2759"/>
<organism evidence="10">
    <name type="scientific">Onchocerca ochengi</name>
    <name type="common">Filarial nematode worm</name>
    <dbReference type="NCBI Taxonomy" id="42157"/>
    <lineage>
        <taxon>Eukaryota</taxon>
        <taxon>Metazoa</taxon>
        <taxon>Ecdysozoa</taxon>
        <taxon>Nematoda</taxon>
        <taxon>Chromadorea</taxon>
        <taxon>Rhabditida</taxon>
        <taxon>Spirurina</taxon>
        <taxon>Spiruromorpha</taxon>
        <taxon>Filarioidea</taxon>
        <taxon>Onchocercidae</taxon>
        <taxon>Onchocerca</taxon>
    </lineage>
</organism>
<evidence type="ECO:0000313" key="9">
    <source>
        <dbReference type="Proteomes" id="UP000271087"/>
    </source>
</evidence>
<keyword evidence="9" id="KW-1185">Reference proteome</keyword>
<dbReference type="WBParaSite" id="nOo.2.0.1.t06394-RA">
    <property type="protein sequence ID" value="nOo.2.0.1.t06394-RA"/>
    <property type="gene ID" value="nOo.2.0.1.g06394"/>
</dbReference>
<dbReference type="SUPFAM" id="SSF48317">
    <property type="entry name" value="Acid phosphatase/Vanadium-dependent haloperoxidase"/>
    <property type="match status" value="1"/>
</dbReference>
<sequence length="407" mass="46727">MIELSISRIVADFIVLLLCAIPLLIFHKWVEPYKRGFYCDDESIRYPYRPSTVSRQMLVIIGLVVPAVLITTTETFRALMWERKIREEFQHYKCRRYGVPRLIVRLYVFFGYFLVGVVFNQLMVDIAKYTIGRQRPHFIAICKPKHMGIQHVVIGGSNSNRTLAFRRAYSQSSGIVKGFETCPINSHEYITDFECTGTDRYLIHESMLSFYSGHAAFSFYAAWYTVLYLQARLYRPLFSRLLLPVIQFALFGGAAYVAYSRVSDYKHHWSDVLVGTFFGSAIGIIVALFVAEVFSRREIPLCDSHYCKREFGLATTTERAIPLADVETGMSDVRRTYGSSSDAPVISSHNITVTGVMAPNVNEVRNQMAASSRPIPRNQRLFEELQRTITDRYRATGIQQIHPTNYF</sequence>
<dbReference type="GO" id="GO:0007165">
    <property type="term" value="P:signal transduction"/>
    <property type="evidence" value="ECO:0007669"/>
    <property type="project" value="TreeGrafter"/>
</dbReference>